<protein>
    <submittedName>
        <fullName evidence="4">Putative phage tail protein</fullName>
    </submittedName>
</protein>
<organism evidence="4 5">
    <name type="scientific">Cognatishimia maritima</name>
    <dbReference type="NCBI Taxonomy" id="870908"/>
    <lineage>
        <taxon>Bacteria</taxon>
        <taxon>Pseudomonadati</taxon>
        <taxon>Pseudomonadota</taxon>
        <taxon>Alphaproteobacteria</taxon>
        <taxon>Rhodobacterales</taxon>
        <taxon>Paracoccaceae</taxon>
        <taxon>Cognatishimia</taxon>
    </lineage>
</organism>
<dbReference type="Pfam" id="PF23666">
    <property type="entry name" value="Rcc01698_C"/>
    <property type="match status" value="1"/>
</dbReference>
<name>A0A1M5JHB3_9RHOB</name>
<feature type="domain" description="Rcc01698-like C-terminal" evidence="3">
    <location>
        <begin position="1051"/>
        <end position="1150"/>
    </location>
</feature>
<dbReference type="Gene3D" id="3.20.20.80">
    <property type="entry name" value="Glycosidases"/>
    <property type="match status" value="1"/>
</dbReference>
<evidence type="ECO:0000259" key="3">
    <source>
        <dbReference type="Pfam" id="PF23666"/>
    </source>
</evidence>
<reference evidence="5" key="1">
    <citation type="submission" date="2016-11" db="EMBL/GenBank/DDBJ databases">
        <authorList>
            <person name="Varghese N."/>
            <person name="Submissions S."/>
        </authorList>
    </citation>
    <scope>NUCLEOTIDE SEQUENCE [LARGE SCALE GENOMIC DNA]</scope>
    <source>
        <strain evidence="5">DSM 28223</strain>
    </source>
</reference>
<dbReference type="InterPro" id="IPR032876">
    <property type="entry name" value="J_dom"/>
</dbReference>
<evidence type="ECO:0000313" key="5">
    <source>
        <dbReference type="Proteomes" id="UP000184211"/>
    </source>
</evidence>
<evidence type="ECO:0000259" key="1">
    <source>
        <dbReference type="Pfam" id="PF13547"/>
    </source>
</evidence>
<gene>
    <name evidence="4" type="ORF">SAMN04488044_0660</name>
</gene>
<proteinExistence type="predicted"/>
<accession>A0A1M5JHB3</accession>
<dbReference type="Proteomes" id="UP000184211">
    <property type="component" value="Unassembled WGS sequence"/>
</dbReference>
<keyword evidence="5" id="KW-1185">Reference proteome</keyword>
<dbReference type="EMBL" id="FQWM01000001">
    <property type="protein sequence ID" value="SHG39898.1"/>
    <property type="molecule type" value="Genomic_DNA"/>
</dbReference>
<dbReference type="Pfam" id="PF13547">
    <property type="entry name" value="GTA_TIM"/>
    <property type="match status" value="1"/>
</dbReference>
<dbReference type="InterPro" id="IPR056490">
    <property type="entry name" value="Rcc01698_C"/>
</dbReference>
<dbReference type="Pfam" id="PF13550">
    <property type="entry name" value="Phage-tail_3"/>
    <property type="match status" value="1"/>
</dbReference>
<dbReference type="OrthoDB" id="8445115at2"/>
<feature type="domain" description="GTA TIM-barrel-like" evidence="1">
    <location>
        <begin position="441"/>
        <end position="737"/>
    </location>
</feature>
<sequence>MTTMVLSAAGAAIGGAVGGSVLGLSSVAIGRFAGGVIGNAIDQRILGGGGRAIETGRIDRYRLSGAAEGRAIPQVYGRMRIAGHVIWATRFKETVTTTGGGKGRPPQPKETTYSYSVSLALGLCEGEITGVTRLWADGREISMADVTMRVYPGRETQLPDPKIEAVEGVGAVPAYRGTAYVVFEDLDLTPFGNRVPQFSFEVSRPAPATQEDAAFDLVRRTEAVALIPGSGEYALSSTPVYYENGPGKSWPANVNSPSGEADFKTAIEVLDNDLPACRATSLVVSWFGNDLRCDACEIRPKIEETDFDGSVPWVVAGVPRSSAQAVPQVEGRPVYGGTPADASVIDAIAHLKATGKAVLYYPFILMDQMEGNGLPDPWTGAEDQPAFPWRGRITCSVAPGLAGVDGMQAAADEVAAFFGTASASDFTVADGAVSYSGPDEWRYRRFILHQAALCQAAGGVDAFCIGSEMRGLTWVRDDQGDFPAVAELIDLLSEVRAILGPDVKLSYAADWSEYFGYQPEVGSDDRLFHLDPLWAQEELDFVGIDNYMPLSDWRDGHDHLDAPYGSIYDLDYLMDNIAGGEGYDWFYPTENARNTQKRAAITDWAYGEAWIYRYKDIRNWWSQAHHDRIGGVRQETPTAWVPQSKPIWFTELGCAAVDKGTNQPNKFLDPKSSESQLPYFSDGQPDEYIQMQYLRAQYRFWSDGANNPTSEVYEGPMVDMSRAFVWAYDTRPFPWFPRNTDLWSDGANFRRGHWISGRSTHRSLASVVREICEASGLTRIDVSGLEGVVRGYVVDEVSTARQSLQPLMLRYGFDAVERDGMLHFLMRGAPSKRALVEEQLAVLPDLDGPLIRTRQSDAETIGRVQVAAVTAYGDYDSLLEDAHFADDESDVVSRTEMALSLQRGEAREVAERWLSEARLAQDRAQFALPLSQMDVQVGDVVTLPSDTGAGEDYRIDRIERAEALRCEAVRVSEESYETRDLDLDEGGLAGFAALSPLTPLFMDLPLLTGDEVPHAPHVMAVADPWPGAAAVYRALTDHDYSLYVLLTQPPVVGILQEALPAGALGVWDRCTEVPVQMIRGHLQSRAAAAVLEGANVAVIGDGTPDNWEVVQFAGAELTGTDEYTLSTLLRGQRGSGVAGAGGWPAGSWLVAWTGAAEQLDMASSEIGLSRSYCVGPASRPVSDPLYAEATHAFRGNGLRPYAPVHLRATVDAAGTLDIRWIRQTRVGGDNWEVAEVPLGEESEDYRLTIWQAGDIVYEILTSSSNVQLEAETQLSVGMAGVVEVRVEQLSTSYGAGPEAVTQVNLG</sequence>
<feature type="domain" description="Tip attachment protein J" evidence="2">
    <location>
        <begin position="796"/>
        <end position="959"/>
    </location>
</feature>
<dbReference type="InterPro" id="IPR025195">
    <property type="entry name" value="GTA_TIM_dom"/>
</dbReference>
<evidence type="ECO:0000259" key="2">
    <source>
        <dbReference type="Pfam" id="PF13550"/>
    </source>
</evidence>
<dbReference type="STRING" id="870908.SAMN04488044_0660"/>
<dbReference type="CDD" id="cd19607">
    <property type="entry name" value="GTA_TIM-barrel-like"/>
    <property type="match status" value="1"/>
</dbReference>
<dbReference type="SUPFAM" id="SSF51445">
    <property type="entry name" value="(Trans)glycosidases"/>
    <property type="match status" value="1"/>
</dbReference>
<evidence type="ECO:0000313" key="4">
    <source>
        <dbReference type="EMBL" id="SHG39898.1"/>
    </source>
</evidence>
<dbReference type="RefSeq" id="WP_072790449.1">
    <property type="nucleotide sequence ID" value="NZ_FQWM01000001.1"/>
</dbReference>
<dbReference type="InterPro" id="IPR017853">
    <property type="entry name" value="GH"/>
</dbReference>